<organism evidence="13 14">
    <name type="scientific">Batrachochytrium salamandrivorans</name>
    <dbReference type="NCBI Taxonomy" id="1357716"/>
    <lineage>
        <taxon>Eukaryota</taxon>
        <taxon>Fungi</taxon>
        <taxon>Fungi incertae sedis</taxon>
        <taxon>Chytridiomycota</taxon>
        <taxon>Chytridiomycota incertae sedis</taxon>
        <taxon>Chytridiomycetes</taxon>
        <taxon>Rhizophydiales</taxon>
        <taxon>Rhizophydiales incertae sedis</taxon>
        <taxon>Batrachochytrium</taxon>
    </lineage>
</organism>
<evidence type="ECO:0000256" key="3">
    <source>
        <dbReference type="ARBA" id="ARBA00012094"/>
    </source>
</evidence>
<dbReference type="EC" id="3.7.1.2" evidence="3 10"/>
<comment type="pathway">
    <text evidence="1 10">Amino-acid degradation; L-phenylalanine degradation; acetoacetate and fumarate from L-phenylalanine: step 6/6.</text>
</comment>
<accession>A0ABQ8EVR1</accession>
<evidence type="ECO:0000256" key="5">
    <source>
        <dbReference type="ARBA" id="ARBA00022801"/>
    </source>
</evidence>
<evidence type="ECO:0000313" key="14">
    <source>
        <dbReference type="Proteomes" id="UP001648503"/>
    </source>
</evidence>
<evidence type="ECO:0000256" key="7">
    <source>
        <dbReference type="ARBA" id="ARBA00022842"/>
    </source>
</evidence>
<comment type="catalytic activity">
    <reaction evidence="10">
        <text>4-fumarylacetoacetate + H2O = acetoacetate + fumarate + H(+)</text>
        <dbReference type="Rhea" id="RHEA:10244"/>
        <dbReference type="ChEBI" id="CHEBI:13705"/>
        <dbReference type="ChEBI" id="CHEBI:15377"/>
        <dbReference type="ChEBI" id="CHEBI:15378"/>
        <dbReference type="ChEBI" id="CHEBI:18034"/>
        <dbReference type="ChEBI" id="CHEBI:29806"/>
        <dbReference type="EC" id="3.7.1.2"/>
    </reaction>
</comment>
<keyword evidence="14" id="KW-1185">Reference proteome</keyword>
<comment type="similarity">
    <text evidence="2 10">Belongs to the FAH family.</text>
</comment>
<proteinExistence type="inferred from homology"/>
<keyword evidence="8 10" id="KW-0828">Tyrosine catabolism</keyword>
<keyword evidence="6 10" id="KW-0106">Calcium</keyword>
<gene>
    <name evidence="13" type="ORF">BASA50_001274</name>
</gene>
<keyword evidence="9 10" id="KW-0585">Phenylalanine catabolism</keyword>
<evidence type="ECO:0000313" key="13">
    <source>
        <dbReference type="EMBL" id="KAH6587345.1"/>
    </source>
</evidence>
<evidence type="ECO:0000259" key="12">
    <source>
        <dbReference type="Pfam" id="PF09298"/>
    </source>
</evidence>
<protein>
    <recommendedName>
        <fullName evidence="3 10">Fumarylacetoacetase</fullName>
        <ecNumber evidence="3 10">3.7.1.2</ecNumber>
    </recommendedName>
    <alternativeName>
        <fullName evidence="10">Fumarylacetoacetate hydrolase</fullName>
    </alternativeName>
</protein>
<evidence type="ECO:0000256" key="8">
    <source>
        <dbReference type="ARBA" id="ARBA00022878"/>
    </source>
</evidence>
<dbReference type="Gene3D" id="3.90.850.10">
    <property type="entry name" value="Fumarylacetoacetase-like, C-terminal domain"/>
    <property type="match status" value="1"/>
</dbReference>
<dbReference type="InterPro" id="IPR005959">
    <property type="entry name" value="Fumarylacetoacetase"/>
</dbReference>
<dbReference type="InterPro" id="IPR015377">
    <property type="entry name" value="Fumarylacetoacetase_N"/>
</dbReference>
<dbReference type="InterPro" id="IPR011234">
    <property type="entry name" value="Fumarylacetoacetase-like_C"/>
</dbReference>
<keyword evidence="7 10" id="KW-0460">Magnesium</keyword>
<evidence type="ECO:0000259" key="11">
    <source>
        <dbReference type="Pfam" id="PF01557"/>
    </source>
</evidence>
<reference evidence="13 14" key="1">
    <citation type="submission" date="2021-02" db="EMBL/GenBank/DDBJ databases">
        <title>Variation within the Batrachochytrium salamandrivorans European outbreak.</title>
        <authorList>
            <person name="Kelly M."/>
            <person name="Pasmans F."/>
            <person name="Shea T.P."/>
            <person name="Munoz J.F."/>
            <person name="Carranza S."/>
            <person name="Cuomo C.A."/>
            <person name="Martel A."/>
        </authorList>
    </citation>
    <scope>NUCLEOTIDE SEQUENCE [LARGE SCALE GENOMIC DNA]</scope>
    <source>
        <strain evidence="13 14">AMFP18/2</strain>
    </source>
</reference>
<evidence type="ECO:0000256" key="10">
    <source>
        <dbReference type="RuleBase" id="RU366008"/>
    </source>
</evidence>
<feature type="domain" description="Fumarylacetoacetase-like C-terminal" evidence="11">
    <location>
        <begin position="133"/>
        <end position="404"/>
    </location>
</feature>
<dbReference type="NCBIfam" id="TIGR01266">
    <property type="entry name" value="fum_ac_acetase"/>
    <property type="match status" value="1"/>
</dbReference>
<dbReference type="PANTHER" id="PTHR43069:SF2">
    <property type="entry name" value="FUMARYLACETOACETASE"/>
    <property type="match status" value="1"/>
</dbReference>
<keyword evidence="4 10" id="KW-0479">Metal-binding</keyword>
<dbReference type="Pfam" id="PF09298">
    <property type="entry name" value="FAA_hydrolase_N"/>
    <property type="match status" value="1"/>
</dbReference>
<keyword evidence="5 10" id="KW-0378">Hydrolase</keyword>
<name>A0ABQ8EVR1_9FUNG</name>
<sequence length="440" mass="47611">MTMSSFVPYSPDSDFPIQNIPFGIISTASNPTPRPATAIGDYAVDLSVLANAGLFTGPLLAPHAKTVFSETTLNAFMAMGRPVWREARQTLQSLLAATGDAGAALRDNHQLRDQALTPLSDIQSHMPASIGDYTDFYASKEHATNVGTMFRGKENALMPNWVHIPVGYHGRASSVVISGTPIRRPCGLVLNPTTKVPEFSASRKMDIELEVAFFVGVGNHLGDRIDVSQADDHIFGMVLMNDWSSRDIQQFEYVPLGPFLGKNFGTTISPWIVTLDALEEARVDQPAQEPTPSEYLLDSPQCKNAYDVNLEVQFKPKGEQESTLVCKSNLKYMYWTFKQQLAHHTINGCNMKTGDLCGSGTISGPTTDSLGSLLELTYNGSQPLTLKNDVKRSFVEDGDEIIISGSAHAGSVDGKAVRLGFGKSTGVVLPAAFGTHKPVA</sequence>
<dbReference type="SUPFAM" id="SSF56529">
    <property type="entry name" value="FAH"/>
    <property type="match status" value="1"/>
</dbReference>
<dbReference type="Pfam" id="PF01557">
    <property type="entry name" value="FAA_hydrolase"/>
    <property type="match status" value="1"/>
</dbReference>
<evidence type="ECO:0000256" key="6">
    <source>
        <dbReference type="ARBA" id="ARBA00022837"/>
    </source>
</evidence>
<dbReference type="PANTHER" id="PTHR43069">
    <property type="entry name" value="FUMARYLACETOACETASE"/>
    <property type="match status" value="1"/>
</dbReference>
<dbReference type="Proteomes" id="UP001648503">
    <property type="component" value="Unassembled WGS sequence"/>
</dbReference>
<comment type="caution">
    <text evidence="13">The sequence shown here is derived from an EMBL/GenBank/DDBJ whole genome shotgun (WGS) entry which is preliminary data.</text>
</comment>
<evidence type="ECO:0000256" key="2">
    <source>
        <dbReference type="ARBA" id="ARBA00010211"/>
    </source>
</evidence>
<dbReference type="SUPFAM" id="SSF63433">
    <property type="entry name" value="Fumarylacetoacetate hydrolase, FAH, N-terminal domain"/>
    <property type="match status" value="1"/>
</dbReference>
<dbReference type="InterPro" id="IPR036663">
    <property type="entry name" value="Fumarylacetoacetase_C_sf"/>
</dbReference>
<evidence type="ECO:0000256" key="9">
    <source>
        <dbReference type="ARBA" id="ARBA00023232"/>
    </source>
</evidence>
<dbReference type="InterPro" id="IPR036462">
    <property type="entry name" value="Fumarylacetoacetase_N_sf"/>
</dbReference>
<comment type="cofactor">
    <cofactor evidence="10">
        <name>Mg(2+)</name>
        <dbReference type="ChEBI" id="CHEBI:18420"/>
    </cofactor>
    <cofactor evidence="10">
        <name>Ca(2+)</name>
        <dbReference type="ChEBI" id="CHEBI:29108"/>
    </cofactor>
</comment>
<feature type="domain" description="Fumarylacetoacetase N-terminal" evidence="12">
    <location>
        <begin position="18"/>
        <end position="127"/>
    </location>
</feature>
<evidence type="ECO:0000256" key="4">
    <source>
        <dbReference type="ARBA" id="ARBA00022723"/>
    </source>
</evidence>
<evidence type="ECO:0000256" key="1">
    <source>
        <dbReference type="ARBA" id="ARBA00004782"/>
    </source>
</evidence>
<dbReference type="Gene3D" id="2.30.30.230">
    <property type="entry name" value="Fumarylacetoacetase, N-terminal domain"/>
    <property type="match status" value="1"/>
</dbReference>
<dbReference type="EMBL" id="JAFCIX010000565">
    <property type="protein sequence ID" value="KAH6587345.1"/>
    <property type="molecule type" value="Genomic_DNA"/>
</dbReference>